<dbReference type="Gene3D" id="1.10.287.110">
    <property type="entry name" value="DnaJ domain"/>
    <property type="match status" value="1"/>
</dbReference>
<dbReference type="InterPro" id="IPR018253">
    <property type="entry name" value="DnaJ_domain_CS"/>
</dbReference>
<dbReference type="SMART" id="SM00451">
    <property type="entry name" value="ZnF_U1"/>
    <property type="match status" value="1"/>
</dbReference>
<dbReference type="CDD" id="cd06257">
    <property type="entry name" value="DnaJ"/>
    <property type="match status" value="1"/>
</dbReference>
<evidence type="ECO:0000256" key="2">
    <source>
        <dbReference type="ARBA" id="ARBA00022771"/>
    </source>
</evidence>
<keyword evidence="2" id="KW-0863">Zinc-finger</keyword>
<dbReference type="InterPro" id="IPR036236">
    <property type="entry name" value="Znf_C2H2_sf"/>
</dbReference>
<dbReference type="SMART" id="SM00271">
    <property type="entry name" value="DnaJ"/>
    <property type="match status" value="1"/>
</dbReference>
<feature type="compositionally biased region" description="Low complexity" evidence="5">
    <location>
        <begin position="454"/>
        <end position="463"/>
    </location>
</feature>
<dbReference type="AlphaFoldDB" id="A0AAW2HCY1"/>
<evidence type="ECO:0000259" key="6">
    <source>
        <dbReference type="PROSITE" id="PS50076"/>
    </source>
</evidence>
<feature type="region of interest" description="Disordered" evidence="5">
    <location>
        <begin position="340"/>
        <end position="396"/>
    </location>
</feature>
<feature type="region of interest" description="Disordered" evidence="5">
    <location>
        <begin position="423"/>
        <end position="506"/>
    </location>
</feature>
<dbReference type="InterPro" id="IPR036869">
    <property type="entry name" value="J_dom_sf"/>
</dbReference>
<sequence length="562" mass="65060">MKCYYEVLGVSRTADDDELKKAYRKLALKWHPDKNIDNPNEAKENFQLVQQAYEVLSDPHERSWYDKHREAILKGGLGADYKDDSLNIFPYFSSSCYSGYGDDPKGFYSVYEEVFNKLASEDSEYLTEDDPEIPSFGKSDSPYEEVVAEFYSYWMSYSTKKSYAWLDPYSIRDAPNRKVAKLLEKENKKVRDKAKKERNEEIRNLVAFVRKRDKRVQAWSQHLEEKAKASLKKSEENRLKTINERRKLLKNYKESEWSKFSNVENDLKLIEENLAKEFGDDSSSSENEIADEEYDVENDALFCVACRKLFKTPKAFENHEKSKKHKENVEFLKQSMIEEDNEMNVSPGHENLSNSSKDVENNENDDATGDDDDDDDDDDIDEQKESVEKKINLPKKKKVKNKVITLECSDSEEVEDLDQLLESEKQKQRRLRKENLKCDLETGSEKKNKKKNKGQNQTKSSNKLTNGDCIEKENILSNAQDREKSELRDVTKKTKKMSLEVNNQDTKNSDNAHVCAVCKGQFPSKNKLFTHLKSTGHSVYLPTAATAMSVSSKTSQTKKKNK</sequence>
<dbReference type="InterPro" id="IPR013087">
    <property type="entry name" value="Znf_C2H2_type"/>
</dbReference>
<dbReference type="PROSITE" id="PS00636">
    <property type="entry name" value="DNAJ_1"/>
    <property type="match status" value="1"/>
</dbReference>
<feature type="domain" description="J" evidence="6">
    <location>
        <begin position="3"/>
        <end position="69"/>
    </location>
</feature>
<dbReference type="SUPFAM" id="SSF46565">
    <property type="entry name" value="Chaperone J-domain"/>
    <property type="match status" value="1"/>
</dbReference>
<dbReference type="FunFam" id="1.10.287.110:FF:000046">
    <property type="entry name" value="dnaJ homolog subfamily C member 21"/>
    <property type="match status" value="1"/>
</dbReference>
<evidence type="ECO:0000256" key="3">
    <source>
        <dbReference type="ARBA" id="ARBA00022833"/>
    </source>
</evidence>
<dbReference type="InterPro" id="IPR003604">
    <property type="entry name" value="Matrin/U1-like-C_Znf_C2H2"/>
</dbReference>
<accession>A0AAW2HCY1</accession>
<dbReference type="InterPro" id="IPR001623">
    <property type="entry name" value="DnaJ_domain"/>
</dbReference>
<keyword evidence="1" id="KW-0479">Metal-binding</keyword>
<gene>
    <name evidence="7" type="ORF">PYX00_009939</name>
</gene>
<dbReference type="Gene3D" id="3.30.160.60">
    <property type="entry name" value="Classic Zinc Finger"/>
    <property type="match status" value="1"/>
</dbReference>
<feature type="compositionally biased region" description="Acidic residues" evidence="5">
    <location>
        <begin position="361"/>
        <end position="382"/>
    </location>
</feature>
<keyword evidence="3" id="KW-0862">Zinc</keyword>
<dbReference type="EMBL" id="JARGDH010000005">
    <property type="protein sequence ID" value="KAL0267764.1"/>
    <property type="molecule type" value="Genomic_DNA"/>
</dbReference>
<protein>
    <recommendedName>
        <fullName evidence="4">DnaJ homolog subfamily C member 21</fullName>
    </recommendedName>
</protein>
<dbReference type="PANTHER" id="PTHR44029:SF1">
    <property type="entry name" value="DNAJ HOMOLOG SUBFAMILY C MEMBER 21"/>
    <property type="match status" value="1"/>
</dbReference>
<evidence type="ECO:0000256" key="5">
    <source>
        <dbReference type="SAM" id="MobiDB-lite"/>
    </source>
</evidence>
<name>A0AAW2HCY1_9NEOP</name>
<dbReference type="Pfam" id="PF21884">
    <property type="entry name" value="ZUO1-like_ZHD"/>
    <property type="match status" value="1"/>
</dbReference>
<feature type="compositionally biased region" description="Basic and acidic residues" evidence="5">
    <location>
        <begin position="469"/>
        <end position="492"/>
    </location>
</feature>
<dbReference type="GO" id="GO:0008270">
    <property type="term" value="F:zinc ion binding"/>
    <property type="evidence" value="ECO:0007669"/>
    <property type="project" value="UniProtKB-KW"/>
</dbReference>
<feature type="compositionally biased region" description="Basic and acidic residues" evidence="5">
    <location>
        <begin position="433"/>
        <end position="446"/>
    </location>
</feature>
<dbReference type="PROSITE" id="PS50076">
    <property type="entry name" value="DNAJ_2"/>
    <property type="match status" value="1"/>
</dbReference>
<dbReference type="GO" id="GO:0005737">
    <property type="term" value="C:cytoplasm"/>
    <property type="evidence" value="ECO:0007669"/>
    <property type="project" value="TreeGrafter"/>
</dbReference>
<dbReference type="Pfam" id="PF00226">
    <property type="entry name" value="DnaJ"/>
    <property type="match status" value="1"/>
</dbReference>
<proteinExistence type="predicted"/>
<evidence type="ECO:0000313" key="7">
    <source>
        <dbReference type="EMBL" id="KAL0267764.1"/>
    </source>
</evidence>
<dbReference type="SMART" id="SM00355">
    <property type="entry name" value="ZnF_C2H2"/>
    <property type="match status" value="2"/>
</dbReference>
<dbReference type="InterPro" id="IPR022755">
    <property type="entry name" value="Znf_C2H2_jaz"/>
</dbReference>
<organism evidence="7">
    <name type="scientific">Menopon gallinae</name>
    <name type="common">poultry shaft louse</name>
    <dbReference type="NCBI Taxonomy" id="328185"/>
    <lineage>
        <taxon>Eukaryota</taxon>
        <taxon>Metazoa</taxon>
        <taxon>Ecdysozoa</taxon>
        <taxon>Arthropoda</taxon>
        <taxon>Hexapoda</taxon>
        <taxon>Insecta</taxon>
        <taxon>Pterygota</taxon>
        <taxon>Neoptera</taxon>
        <taxon>Paraneoptera</taxon>
        <taxon>Psocodea</taxon>
        <taxon>Troctomorpha</taxon>
        <taxon>Phthiraptera</taxon>
        <taxon>Amblycera</taxon>
        <taxon>Menoponidae</taxon>
        <taxon>Menopon</taxon>
    </lineage>
</organism>
<dbReference type="InterPro" id="IPR051964">
    <property type="entry name" value="Chaperone_stress_response"/>
</dbReference>
<dbReference type="GO" id="GO:0003676">
    <property type="term" value="F:nucleic acid binding"/>
    <property type="evidence" value="ECO:0007669"/>
    <property type="project" value="InterPro"/>
</dbReference>
<evidence type="ECO:0000256" key="4">
    <source>
        <dbReference type="ARBA" id="ARBA00074367"/>
    </source>
</evidence>
<reference evidence="7" key="1">
    <citation type="journal article" date="2024" name="Gigascience">
        <title>Chromosome-level genome of the poultry shaft louse Menopon gallinae provides insight into the host-switching and adaptive evolution of parasitic lice.</title>
        <authorList>
            <person name="Xu Y."/>
            <person name="Ma L."/>
            <person name="Liu S."/>
            <person name="Liang Y."/>
            <person name="Liu Q."/>
            <person name="He Z."/>
            <person name="Tian L."/>
            <person name="Duan Y."/>
            <person name="Cai W."/>
            <person name="Li H."/>
            <person name="Song F."/>
        </authorList>
    </citation>
    <scope>NUCLEOTIDE SEQUENCE</scope>
    <source>
        <strain evidence="7">Cailab_2023a</strain>
    </source>
</reference>
<dbReference type="PRINTS" id="PR00625">
    <property type="entry name" value="JDOMAIN"/>
</dbReference>
<comment type="caution">
    <text evidence="7">The sequence shown here is derived from an EMBL/GenBank/DDBJ whole genome shotgun (WGS) entry which is preliminary data.</text>
</comment>
<dbReference type="PROSITE" id="PS00028">
    <property type="entry name" value="ZINC_FINGER_C2H2_1"/>
    <property type="match status" value="2"/>
</dbReference>
<dbReference type="Pfam" id="PF12171">
    <property type="entry name" value="zf-C2H2_jaz"/>
    <property type="match status" value="1"/>
</dbReference>
<dbReference type="PANTHER" id="PTHR44029">
    <property type="entry name" value="DNAJ HOMOLOG SUBFAMILY C MEMBER 21"/>
    <property type="match status" value="1"/>
</dbReference>
<dbReference type="SUPFAM" id="SSF57667">
    <property type="entry name" value="beta-beta-alpha zinc fingers"/>
    <property type="match status" value="1"/>
</dbReference>
<dbReference type="InterPro" id="IPR054076">
    <property type="entry name" value="ZUO1-like_ZHD"/>
</dbReference>
<evidence type="ECO:0000256" key="1">
    <source>
        <dbReference type="ARBA" id="ARBA00022723"/>
    </source>
</evidence>